<dbReference type="PANTHER" id="PTHR30332:SF17">
    <property type="entry name" value="TYPE IV PILIATION SYSTEM PROTEIN DR_0774-RELATED"/>
    <property type="match status" value="1"/>
</dbReference>
<dbReference type="EMBL" id="BSNI01000002">
    <property type="protein sequence ID" value="GLQ17453.1"/>
    <property type="molecule type" value="Genomic_DNA"/>
</dbReference>
<reference evidence="3" key="1">
    <citation type="journal article" date="2014" name="Int. J. Syst. Evol. Microbiol.">
        <title>Complete genome of a new Firmicutes species belonging to the dominant human colonic microbiota ('Ruminococcus bicirculans') reveals two chromosomes and a selective capacity to utilize plant glucans.</title>
        <authorList>
            <consortium name="NISC Comparative Sequencing Program"/>
            <person name="Wegmann U."/>
            <person name="Louis P."/>
            <person name="Goesmann A."/>
            <person name="Henrissat B."/>
            <person name="Duncan S.H."/>
            <person name="Flint H.J."/>
        </authorList>
    </citation>
    <scope>NUCLEOTIDE SEQUENCE</scope>
    <source>
        <strain evidence="3">NBRC 107169</strain>
    </source>
</reference>
<organism evidence="3 4">
    <name type="scientific">Maritalea porphyrae</name>
    <dbReference type="NCBI Taxonomy" id="880732"/>
    <lineage>
        <taxon>Bacteria</taxon>
        <taxon>Pseudomonadati</taxon>
        <taxon>Pseudomonadota</taxon>
        <taxon>Alphaproteobacteria</taxon>
        <taxon>Hyphomicrobiales</taxon>
        <taxon>Devosiaceae</taxon>
        <taxon>Maritalea</taxon>
    </lineage>
</organism>
<dbReference type="InterPro" id="IPR004846">
    <property type="entry name" value="T2SS/T3SS_dom"/>
</dbReference>
<dbReference type="InterPro" id="IPR032789">
    <property type="entry name" value="T2SS-T3SS_pil_N"/>
</dbReference>
<dbReference type="PROSITE" id="PS50914">
    <property type="entry name" value="BON"/>
    <property type="match status" value="1"/>
</dbReference>
<gene>
    <name evidence="3" type="primary">ctpD</name>
    <name evidence="3" type="ORF">GCM10007879_17020</name>
</gene>
<keyword evidence="4" id="KW-1185">Reference proteome</keyword>
<protein>
    <submittedName>
        <fullName evidence="3">Secretin</fullName>
    </submittedName>
</protein>
<name>A0ABQ5USA7_9HYPH</name>
<dbReference type="Pfam" id="PF00263">
    <property type="entry name" value="Secretin"/>
    <property type="match status" value="1"/>
</dbReference>
<dbReference type="InterPro" id="IPR007055">
    <property type="entry name" value="BON_dom"/>
</dbReference>
<comment type="caution">
    <text evidence="3">The sequence shown here is derived from an EMBL/GenBank/DDBJ whole genome shotgun (WGS) entry which is preliminary data.</text>
</comment>
<evidence type="ECO:0000259" key="2">
    <source>
        <dbReference type="PROSITE" id="PS50914"/>
    </source>
</evidence>
<dbReference type="Pfam" id="PF04972">
    <property type="entry name" value="BON"/>
    <property type="match status" value="1"/>
</dbReference>
<dbReference type="InterPro" id="IPR050810">
    <property type="entry name" value="Bact_Secretion_Sys_Channel"/>
</dbReference>
<dbReference type="InterPro" id="IPR001775">
    <property type="entry name" value="GspD/PilQ"/>
</dbReference>
<feature type="domain" description="BON" evidence="2">
    <location>
        <begin position="120"/>
        <end position="191"/>
    </location>
</feature>
<evidence type="ECO:0000313" key="3">
    <source>
        <dbReference type="EMBL" id="GLQ17453.1"/>
    </source>
</evidence>
<dbReference type="Pfam" id="PF13629">
    <property type="entry name" value="T2SS-T3SS_pil_N"/>
    <property type="match status" value="1"/>
</dbReference>
<accession>A0ABQ5USA7</accession>
<proteinExistence type="inferred from homology"/>
<sequence length="478" mass="50739">MSKTCSFAANKSRMPNIARTTAAMMLMLLTLLALMPSAIAAPGYLRISQNQIGKEHRVEIGLNKSLVVELPASAKEVIVSNPGVVSAVVRTKRRAIIQGVSLGEANNLFLNERGTPIAVLDVTVQQSSKGLQATIGRLLPGSNIDVQTLNGKLVLSGTARSADDVAKAVAIAGQFTEEGAESVANIIKVDGAQQVMLKVTVAEVQRETVKQLGIDLNTTLSVGGLSTTVVTAPGLGGVSNVVAPNSAKTGFSLGSLSVEATIRALERRGAIRMLAEPVLTAISGAEAEFLAGGEFPVPVGYDPVDGTIEYEFKKFGIELNFKPTVHTGNEISMDVETKVSEINAEGGYSAGPVNIPAIKQRNAKTSVRLRAGSTLAIAGLIEEDQRQRFNELPGLGKIPILGTLFRSRDFVRSESELLVLVTPYLAEEGHRQDYTLPTDNFTMSDDASTYFLGHMEKMYGVGDQKNGNLQGSIGFVLD</sequence>
<dbReference type="Proteomes" id="UP001161405">
    <property type="component" value="Unassembled WGS sequence"/>
</dbReference>
<comment type="similarity">
    <text evidence="1">Belongs to the bacterial secretin family.</text>
</comment>
<evidence type="ECO:0000313" key="4">
    <source>
        <dbReference type="Proteomes" id="UP001161405"/>
    </source>
</evidence>
<dbReference type="PRINTS" id="PR00811">
    <property type="entry name" value="BCTERIALGSPD"/>
</dbReference>
<dbReference type="PANTHER" id="PTHR30332">
    <property type="entry name" value="PROBABLE GENERAL SECRETION PATHWAY PROTEIN D"/>
    <property type="match status" value="1"/>
</dbReference>
<reference evidence="3" key="2">
    <citation type="submission" date="2023-01" db="EMBL/GenBank/DDBJ databases">
        <title>Draft genome sequence of Maritalea porphyrae strain NBRC 107169.</title>
        <authorList>
            <person name="Sun Q."/>
            <person name="Mori K."/>
        </authorList>
    </citation>
    <scope>NUCLEOTIDE SEQUENCE</scope>
    <source>
        <strain evidence="3">NBRC 107169</strain>
    </source>
</reference>
<evidence type="ECO:0000256" key="1">
    <source>
        <dbReference type="RuleBase" id="RU004003"/>
    </source>
</evidence>